<keyword evidence="2" id="KW-0472">Membrane</keyword>
<dbReference type="AlphaFoldDB" id="A0A5C6VB86"/>
<evidence type="ECO:0000313" key="4">
    <source>
        <dbReference type="Proteomes" id="UP000321363"/>
    </source>
</evidence>
<feature type="transmembrane region" description="Helical" evidence="2">
    <location>
        <begin position="65"/>
        <end position="84"/>
    </location>
</feature>
<feature type="transmembrane region" description="Helical" evidence="2">
    <location>
        <begin position="90"/>
        <end position="109"/>
    </location>
</feature>
<protein>
    <submittedName>
        <fullName evidence="3">Uncharacterized protein</fullName>
    </submittedName>
</protein>
<name>A0A5C6VB86_9BACI</name>
<evidence type="ECO:0000313" key="3">
    <source>
        <dbReference type="EMBL" id="TXC82210.1"/>
    </source>
</evidence>
<reference evidence="3 4" key="1">
    <citation type="journal article" date="2005" name="Int. J. Syst. Evol. Microbiol.">
        <title>Bacillus litoralis sp. nov., isolated from a tidal flat of the Yellow Sea in Korea.</title>
        <authorList>
            <person name="Yoon J.H."/>
            <person name="Oh T.K."/>
        </authorList>
    </citation>
    <scope>NUCLEOTIDE SEQUENCE [LARGE SCALE GENOMIC DNA]</scope>
    <source>
        <strain evidence="3 4">SW-211</strain>
    </source>
</reference>
<gene>
    <name evidence="3" type="ORF">FS935_21175</name>
</gene>
<dbReference type="Proteomes" id="UP000321363">
    <property type="component" value="Unassembled WGS sequence"/>
</dbReference>
<proteinExistence type="predicted"/>
<evidence type="ECO:0000256" key="2">
    <source>
        <dbReference type="SAM" id="Phobius"/>
    </source>
</evidence>
<accession>A0A5C6VB86</accession>
<keyword evidence="2" id="KW-0812">Transmembrane</keyword>
<dbReference type="EMBL" id="VOQF01000021">
    <property type="protein sequence ID" value="TXC82210.1"/>
    <property type="molecule type" value="Genomic_DNA"/>
</dbReference>
<organism evidence="3 4">
    <name type="scientific">Metabacillus litoralis</name>
    <dbReference type="NCBI Taxonomy" id="152268"/>
    <lineage>
        <taxon>Bacteria</taxon>
        <taxon>Bacillati</taxon>
        <taxon>Bacillota</taxon>
        <taxon>Bacilli</taxon>
        <taxon>Bacillales</taxon>
        <taxon>Bacillaceae</taxon>
        <taxon>Metabacillus</taxon>
    </lineage>
</organism>
<comment type="caution">
    <text evidence="3">The sequence shown here is derived from an EMBL/GenBank/DDBJ whole genome shotgun (WGS) entry which is preliminary data.</text>
</comment>
<dbReference type="OrthoDB" id="2473747at2"/>
<keyword evidence="4" id="KW-1185">Reference proteome</keyword>
<feature type="coiled-coil region" evidence="1">
    <location>
        <begin position="176"/>
        <end position="214"/>
    </location>
</feature>
<keyword evidence="2" id="KW-1133">Transmembrane helix</keyword>
<evidence type="ECO:0000256" key="1">
    <source>
        <dbReference type="SAM" id="Coils"/>
    </source>
</evidence>
<dbReference type="RefSeq" id="WP_146950636.1">
    <property type="nucleotide sequence ID" value="NZ_VOQF01000021.1"/>
</dbReference>
<keyword evidence="1" id="KW-0175">Coiled coil</keyword>
<sequence>MSNHPNYHGFLHNFAPKMDKVLDKFRTESTREDIKSNWFLDLMLLMVKDLKKFYKPISKIGNMKVANLTSLPLIGGVLAATSSWFLQLHWMWLLVIGITVFILSLLCLIPSYKDKMLNIYHPYFHLPAYKRFRPIEFELLNHSVLDKHFSYTGLTQYVNSVLTRQHEDSKVVEIITQQYNEQKEEYKNRIQILEEKEMEIVNKYKSEVETLNDEVEWSETVVTYLVEFIQEIYVIMHRIASGAFDYSDLKLISGFTIFQKESNGLRRIADIGTTGQTPSFIYLNKIYHNPWVQTVVDAARGKKNMELRNNQPREGYEVVSFRFYLGKSKKTWIFSLQIHESTNPRASQLALSDDIIDKTVMYEMLYGLCMILDNKLEEEKQMKGAGTNDSTKTNE</sequence>